<keyword evidence="2 6" id="KW-0436">Ligase</keyword>
<dbReference type="RefSeq" id="WP_019999769.1">
    <property type="nucleotide sequence ID" value="NZ_CP192219.1"/>
</dbReference>
<keyword evidence="4 6" id="KW-0067">ATP-binding</keyword>
<evidence type="ECO:0000256" key="1">
    <source>
        <dbReference type="ARBA" id="ARBA00004790"/>
    </source>
</evidence>
<evidence type="ECO:0000256" key="3">
    <source>
        <dbReference type="ARBA" id="ARBA00022741"/>
    </source>
</evidence>
<comment type="pathway">
    <text evidence="1">Cofactor biosynthesis; NAD(+) biosynthesis.</text>
</comment>
<dbReference type="InterPro" id="IPR003694">
    <property type="entry name" value="NAD_synthase"/>
</dbReference>
<dbReference type="GO" id="GO:0009435">
    <property type="term" value="P:NAD+ biosynthetic process"/>
    <property type="evidence" value="ECO:0007669"/>
    <property type="project" value="UniProtKB-UniPathway"/>
</dbReference>
<evidence type="ECO:0000256" key="5">
    <source>
        <dbReference type="ARBA" id="ARBA00023027"/>
    </source>
</evidence>
<dbReference type="UniPathway" id="UPA00253">
    <property type="reaction ID" value="UER00333"/>
</dbReference>
<dbReference type="GO" id="GO:0005524">
    <property type="term" value="F:ATP binding"/>
    <property type="evidence" value="ECO:0007669"/>
    <property type="project" value="UniProtKB-KW"/>
</dbReference>
<comment type="similarity">
    <text evidence="6">Belongs to the NAD synthetase family.</text>
</comment>
<evidence type="ECO:0000313" key="9">
    <source>
        <dbReference type="EMBL" id="SHJ47750.1"/>
    </source>
</evidence>
<comment type="catalytic activity">
    <reaction evidence="7">
        <text>deamido-NAD(+) + NH4(+) + ATP = AMP + diphosphate + NAD(+) + H(+)</text>
        <dbReference type="Rhea" id="RHEA:21188"/>
        <dbReference type="ChEBI" id="CHEBI:15378"/>
        <dbReference type="ChEBI" id="CHEBI:28938"/>
        <dbReference type="ChEBI" id="CHEBI:30616"/>
        <dbReference type="ChEBI" id="CHEBI:33019"/>
        <dbReference type="ChEBI" id="CHEBI:57540"/>
        <dbReference type="ChEBI" id="CHEBI:58437"/>
        <dbReference type="ChEBI" id="CHEBI:456215"/>
        <dbReference type="EC" id="6.3.1.5"/>
    </reaction>
</comment>
<reference evidence="9 10" key="1">
    <citation type="submission" date="2016-11" db="EMBL/GenBank/DDBJ databases">
        <authorList>
            <person name="Varghese N."/>
            <person name="Submissions S."/>
        </authorList>
    </citation>
    <scope>NUCLEOTIDE SEQUENCE [LARGE SCALE GENOMIC DNA]</scope>
    <source>
        <strain evidence="9 10">DSM 17919</strain>
    </source>
</reference>
<dbReference type="Pfam" id="PF02540">
    <property type="entry name" value="NAD_synthase"/>
    <property type="match status" value="2"/>
</dbReference>
<dbReference type="GO" id="GO:0003952">
    <property type="term" value="F:NAD+ synthase (glutamine-hydrolyzing) activity"/>
    <property type="evidence" value="ECO:0007669"/>
    <property type="project" value="InterPro"/>
</dbReference>
<dbReference type="CDD" id="cd00553">
    <property type="entry name" value="NAD_synthase"/>
    <property type="match status" value="1"/>
</dbReference>
<accession>A0A8G2CB48</accession>
<evidence type="ECO:0000259" key="8">
    <source>
        <dbReference type="Pfam" id="PF02540"/>
    </source>
</evidence>
<comment type="caution">
    <text evidence="9">The sequence shown here is derived from an EMBL/GenBank/DDBJ whole genome shotgun (WGS) entry which is preliminary data.</text>
</comment>
<keyword evidence="5 6" id="KW-0520">NAD</keyword>
<dbReference type="EMBL" id="FQZR01000006">
    <property type="protein sequence ID" value="SHJ47750.1"/>
    <property type="molecule type" value="Genomic_DNA"/>
</dbReference>
<dbReference type="PANTHER" id="PTHR23090:SF9">
    <property type="entry name" value="GLUTAMINE-DEPENDENT NAD(+) SYNTHETASE"/>
    <property type="match status" value="1"/>
</dbReference>
<evidence type="ECO:0000256" key="4">
    <source>
        <dbReference type="ARBA" id="ARBA00022840"/>
    </source>
</evidence>
<dbReference type="InterPro" id="IPR022310">
    <property type="entry name" value="NAD/GMP_synthase"/>
</dbReference>
<gene>
    <name evidence="9" type="ORF">SAMN05660830_02532</name>
</gene>
<dbReference type="Gene3D" id="3.40.50.620">
    <property type="entry name" value="HUPs"/>
    <property type="match status" value="1"/>
</dbReference>
<evidence type="ECO:0000256" key="7">
    <source>
        <dbReference type="RuleBase" id="RU003812"/>
    </source>
</evidence>
<evidence type="ECO:0000256" key="6">
    <source>
        <dbReference type="RuleBase" id="RU003811"/>
    </source>
</evidence>
<dbReference type="Proteomes" id="UP000184001">
    <property type="component" value="Unassembled WGS sequence"/>
</dbReference>
<dbReference type="GO" id="GO:0008795">
    <property type="term" value="F:NAD+ synthase activity"/>
    <property type="evidence" value="ECO:0007669"/>
    <property type="project" value="UniProtKB-EC"/>
</dbReference>
<feature type="domain" description="NAD/GMP synthase" evidence="8">
    <location>
        <begin position="170"/>
        <end position="303"/>
    </location>
</feature>
<dbReference type="NCBIfam" id="TIGR00552">
    <property type="entry name" value="nadE"/>
    <property type="match status" value="1"/>
</dbReference>
<dbReference type="PANTHER" id="PTHR23090">
    <property type="entry name" value="NH 3 /GLUTAMINE-DEPENDENT NAD + SYNTHETASE"/>
    <property type="match status" value="1"/>
</dbReference>
<proteinExistence type="inferred from homology"/>
<evidence type="ECO:0000256" key="2">
    <source>
        <dbReference type="ARBA" id="ARBA00022598"/>
    </source>
</evidence>
<feature type="domain" description="NAD/GMP synthase" evidence="8">
    <location>
        <begin position="12"/>
        <end position="96"/>
    </location>
</feature>
<keyword evidence="3 6" id="KW-0547">Nucleotide-binding</keyword>
<dbReference type="SUPFAM" id="SSF52402">
    <property type="entry name" value="Adenine nucleotide alpha hydrolases-like"/>
    <property type="match status" value="1"/>
</dbReference>
<dbReference type="GO" id="GO:0004359">
    <property type="term" value="F:glutaminase activity"/>
    <property type="evidence" value="ECO:0007669"/>
    <property type="project" value="InterPro"/>
</dbReference>
<dbReference type="GO" id="GO:0005737">
    <property type="term" value="C:cytoplasm"/>
    <property type="evidence" value="ECO:0007669"/>
    <property type="project" value="InterPro"/>
</dbReference>
<dbReference type="InterPro" id="IPR014729">
    <property type="entry name" value="Rossmann-like_a/b/a_fold"/>
</dbReference>
<evidence type="ECO:0000313" key="10">
    <source>
        <dbReference type="Proteomes" id="UP000184001"/>
    </source>
</evidence>
<dbReference type="EC" id="6.3.1.5" evidence="7"/>
<protein>
    <recommendedName>
        <fullName evidence="7">NH(3)-dependent NAD(+) synthetase</fullName>
        <ecNumber evidence="7">6.3.1.5</ecNumber>
    </recommendedName>
</protein>
<sequence>MLDLHVDGTKVVGEILKYLKQIVERENSRGVALGLSGGMDSCILATLAVRALGPQSVTVVYIFDQDSDPNIARNARHIADNLGLNLEELDISEDMSKRGVYASAFTKLLRLSGLVAKITTACYRIICGETPFKSTLRVGGGETLRPWYKRLLFNMTMRHVEAGFIQRHIFRRNILERIAEERNLSLIGAANRSECEVGWFVKDGIDDIPVQPLTGLFKTQIRQLAEELELPEKIRKQIPSPDMAKGVTDEFGIGHEYCIVDTVIDGLDRGLTLEEISALGIPQKDVVDIIDLMRLSKWKRMSPHEISPVNGSYGSAIRC</sequence>
<organism evidence="9 10">
    <name type="scientific">Halodesulfovibrio aestuarii</name>
    <dbReference type="NCBI Taxonomy" id="126333"/>
    <lineage>
        <taxon>Bacteria</taxon>
        <taxon>Pseudomonadati</taxon>
        <taxon>Thermodesulfobacteriota</taxon>
        <taxon>Desulfovibrionia</taxon>
        <taxon>Desulfovibrionales</taxon>
        <taxon>Desulfovibrionaceae</taxon>
        <taxon>Halodesulfovibrio</taxon>
    </lineage>
</organism>
<dbReference type="AlphaFoldDB" id="A0A8G2CB48"/>
<name>A0A8G2CB48_9BACT</name>